<name>A0A8S3U0Z4_MYTED</name>
<reference evidence="2" key="1">
    <citation type="submission" date="2021-03" db="EMBL/GenBank/DDBJ databases">
        <authorList>
            <person name="Bekaert M."/>
        </authorList>
    </citation>
    <scope>NUCLEOTIDE SEQUENCE</scope>
</reference>
<accession>A0A8S3U0Z4</accession>
<keyword evidence="3" id="KW-1185">Reference proteome</keyword>
<comment type="caution">
    <text evidence="2">The sequence shown here is derived from an EMBL/GenBank/DDBJ whole genome shotgun (WGS) entry which is preliminary data.</text>
</comment>
<sequence length="482" mass="55204">MVLRYQGRKLQAVTTTNMALLSLYRNLRNQNKMKKMRYLVNTNHANVLLRQTFSSTCTNQRCGISEPQKLQLKYEIENYINNHKYTLIAATADVCKQKFHEHVIGNNLGESFTSRSSIWQFPWNRTEKDKPFIYENSENIFARGYDALEGYLHGETVDHHNCAAFTALERFYSNKELYERNLTKLNSMKLTKTETASLITGHLLSQLLYNPTNHIIDSSLSGDQPHDCGAPVQYGYTNFGSGRLFYGSADITLFPTTKDMYLDSQANTAAVFHIGEPEESPDANRIHPKWITDDENNDNDDKDEICDENNGENFNDVDINQVCKQAISLSMWKHKQRVLAYSGNKDYGSSMVPICAINRHKYMVVLYNAQHDYLLKMQKKDFLKVLNKDKLEFSTIIDLWMLIHHNLFCTEPSDDAIQILKGTGGLINILGEDAFKEVVKTSKFDYDTEPSGVEFEVDVENDSIPASGAGRSRKYPKINQEQ</sequence>
<dbReference type="AlphaFoldDB" id="A0A8S3U0Z4"/>
<evidence type="ECO:0000256" key="1">
    <source>
        <dbReference type="SAM" id="MobiDB-lite"/>
    </source>
</evidence>
<feature type="compositionally biased region" description="Acidic residues" evidence="1">
    <location>
        <begin position="293"/>
        <end position="309"/>
    </location>
</feature>
<feature type="region of interest" description="Disordered" evidence="1">
    <location>
        <begin position="460"/>
        <end position="482"/>
    </location>
</feature>
<feature type="region of interest" description="Disordered" evidence="1">
    <location>
        <begin position="282"/>
        <end position="309"/>
    </location>
</feature>
<evidence type="ECO:0000313" key="2">
    <source>
        <dbReference type="EMBL" id="CAG2237132.1"/>
    </source>
</evidence>
<proteinExistence type="predicted"/>
<organism evidence="2 3">
    <name type="scientific">Mytilus edulis</name>
    <name type="common">Blue mussel</name>
    <dbReference type="NCBI Taxonomy" id="6550"/>
    <lineage>
        <taxon>Eukaryota</taxon>
        <taxon>Metazoa</taxon>
        <taxon>Spiralia</taxon>
        <taxon>Lophotrochozoa</taxon>
        <taxon>Mollusca</taxon>
        <taxon>Bivalvia</taxon>
        <taxon>Autobranchia</taxon>
        <taxon>Pteriomorphia</taxon>
        <taxon>Mytilida</taxon>
        <taxon>Mytiloidea</taxon>
        <taxon>Mytilidae</taxon>
        <taxon>Mytilinae</taxon>
        <taxon>Mytilus</taxon>
    </lineage>
</organism>
<dbReference type="OrthoDB" id="6066718at2759"/>
<evidence type="ECO:0000313" key="3">
    <source>
        <dbReference type="Proteomes" id="UP000683360"/>
    </source>
</evidence>
<gene>
    <name evidence="2" type="ORF">MEDL_49604</name>
</gene>
<protein>
    <submittedName>
        <fullName evidence="2">Uncharacterized protein</fullName>
    </submittedName>
</protein>
<dbReference type="Proteomes" id="UP000683360">
    <property type="component" value="Unassembled WGS sequence"/>
</dbReference>
<dbReference type="EMBL" id="CAJPWZ010002376">
    <property type="protein sequence ID" value="CAG2237132.1"/>
    <property type="molecule type" value="Genomic_DNA"/>
</dbReference>